<reference evidence="2" key="1">
    <citation type="journal article" date="2022" name="Mol. Ecol. Resour.">
        <title>The genomes of chicory, endive, great burdock and yacon provide insights into Asteraceae palaeo-polyploidization history and plant inulin production.</title>
        <authorList>
            <person name="Fan W."/>
            <person name="Wang S."/>
            <person name="Wang H."/>
            <person name="Wang A."/>
            <person name="Jiang F."/>
            <person name="Liu H."/>
            <person name="Zhao H."/>
            <person name="Xu D."/>
            <person name="Zhang Y."/>
        </authorList>
    </citation>
    <scope>NUCLEOTIDE SEQUENCE [LARGE SCALE GENOMIC DNA]</scope>
    <source>
        <strain evidence="2">cv. Punajuju</strain>
    </source>
</reference>
<reference evidence="1 2" key="2">
    <citation type="journal article" date="2022" name="Mol. Ecol. Resour.">
        <title>The genomes of chicory, endive, great burdock and yacon provide insights into Asteraceae paleo-polyploidization history and plant inulin production.</title>
        <authorList>
            <person name="Fan W."/>
            <person name="Wang S."/>
            <person name="Wang H."/>
            <person name="Wang A."/>
            <person name="Jiang F."/>
            <person name="Liu H."/>
            <person name="Zhao H."/>
            <person name="Xu D."/>
            <person name="Zhang Y."/>
        </authorList>
    </citation>
    <scope>NUCLEOTIDE SEQUENCE [LARGE SCALE GENOMIC DNA]</scope>
    <source>
        <strain evidence="2">cv. Punajuju</strain>
        <tissue evidence="1">Leaves</tissue>
    </source>
</reference>
<comment type="caution">
    <text evidence="1">The sequence shown here is derived from an EMBL/GenBank/DDBJ whole genome shotgun (WGS) entry which is preliminary data.</text>
</comment>
<accession>A0ACB9DZD1</accession>
<organism evidence="1 2">
    <name type="scientific">Cichorium intybus</name>
    <name type="common">Chicory</name>
    <dbReference type="NCBI Taxonomy" id="13427"/>
    <lineage>
        <taxon>Eukaryota</taxon>
        <taxon>Viridiplantae</taxon>
        <taxon>Streptophyta</taxon>
        <taxon>Embryophyta</taxon>
        <taxon>Tracheophyta</taxon>
        <taxon>Spermatophyta</taxon>
        <taxon>Magnoliopsida</taxon>
        <taxon>eudicotyledons</taxon>
        <taxon>Gunneridae</taxon>
        <taxon>Pentapetalae</taxon>
        <taxon>asterids</taxon>
        <taxon>campanulids</taxon>
        <taxon>Asterales</taxon>
        <taxon>Asteraceae</taxon>
        <taxon>Cichorioideae</taxon>
        <taxon>Cichorieae</taxon>
        <taxon>Cichoriinae</taxon>
        <taxon>Cichorium</taxon>
    </lineage>
</organism>
<dbReference type="EMBL" id="CM042012">
    <property type="protein sequence ID" value="KAI3751927.1"/>
    <property type="molecule type" value="Genomic_DNA"/>
</dbReference>
<dbReference type="Proteomes" id="UP001055811">
    <property type="component" value="Linkage Group LG04"/>
</dbReference>
<proteinExistence type="predicted"/>
<name>A0ACB9DZD1_CICIN</name>
<gene>
    <name evidence="1" type="ORF">L2E82_23021</name>
</gene>
<keyword evidence="2" id="KW-1185">Reference proteome</keyword>
<sequence length="129" mass="14681">MSICDVQLIISPVSLVFKTVLKIVDPLYVRITFIGTIIAGTINIMVAWWLLTSIENICQDQLLGTHSPWTCPSDRDFYDVSVIWGLVGQTRIFGSLEPYSAVNWFFLGSFLGPLMIYLFHKAFPSQNYR</sequence>
<evidence type="ECO:0000313" key="2">
    <source>
        <dbReference type="Proteomes" id="UP001055811"/>
    </source>
</evidence>
<evidence type="ECO:0000313" key="1">
    <source>
        <dbReference type="EMBL" id="KAI3751927.1"/>
    </source>
</evidence>
<protein>
    <submittedName>
        <fullName evidence="1">Uncharacterized protein</fullName>
    </submittedName>
</protein>